<keyword evidence="2" id="KW-1133">Transmembrane helix</keyword>
<feature type="transmembrane region" description="Helical" evidence="2">
    <location>
        <begin position="444"/>
        <end position="464"/>
    </location>
</feature>
<feature type="transmembrane region" description="Helical" evidence="2">
    <location>
        <begin position="86"/>
        <end position="107"/>
    </location>
</feature>
<sequence>MWHDVGFLYFRRAVCASQRSACFTCYTLNWNRKEGRAEPCLKNSWQYRNFQIFTGIMTLIVLPIFVSRSFELLTSIQLGENRDLDVFMGTFVVTDFVCICIPCLWCLSHVSSPRFLVMCYDAAIRVDKQIQELLSSKDYPRKESNFFAGDKLTWAAYVYFKFLLPPILIYLSFFKPDLNPLYSFVQYHPAPVKIFIQIISCFLCTVVTFTIVLCLFCLLNGIVVTYLAINALNSSTGINYICRQTVPTWPRIRSDFSVQERLQGIPFLIIYFLMIVLGWNVGLDIAPIQVVNSMLSFERGLLQDGENIKLSVVARAMRMFLCLTEFSILAVPFGVCVLVMVDPCMPPFLLSYSPTCSEITWIPPGWETLMVLFEAWLILQLGSFGTTWMAYILFTGIVAILNFFEVLKRRIVISGTISEHRACLSVYRRIQILENDARISNISLMLLDVFAVNVFVYTLASWVYSTSENVLHIHVRRTVQFGRRRSVLSREIRACGVLKVKFGSNFIDSGTPLVIQNYCMNQTLSLLLIKIPLGAETETRYCSAASDLSVDIAIQLNESQIETQDWDDDFNSALIERIESEIETQEMEENISPECQDGASFGRRTEERNTKSSASADCFPVDNAHDLGASLSGRGEEQDTQSSISANLILIVNDPAFWPSTLKSSQREIIIQRGPIKPDPNYDYPVTNGRRFTVSNLTKKLRNGENMNRSWLIYSKSKDSIYCFVCKIFDLSSKFTALKEVGCQDWKHLSKVLEEHEVSDRHKKAYLSWAEARRRLRSNSTIAQQIDGLIKEEKLRWRNILERILEVIQYLAAHNLPFQGSNEKLHSPNNGNFLGLIELIAKFDPLLKDHLRQQKGPHYLSYQIQNQFIAILSKQQMSVVLRYVNLEDSNVKICESFLGFLPVEDKTGEGLNEKLLEFLRMLSINLNDARGQAYDNGSNMKGKIKGVQKRILNLNSRAIYNPCFSHNTNLVIGDAEKSIAAFITFFGIVQKLYKFCSSSTNRWDVISRHVKKFSLKSHSETRWESRLESLKPLRYEITNVRDALSEISENQDLENLARFEASSLVSHLEKFEFLVMLAVWYEILNRLNIVSKIAQGCDVDVGAELGLENDEMKFTEVRQRRKKTISAESQPNQSNFAQLQGNAEEKWKVSHFDKLLETVTSELLLSNCKDLQHLLTENENSDIAGLQLHQELLLFKDSFSSKYEKNPVEILQLIRDMQMEEAFPNFCIILRIFLTIPVSVASCERSFSKLKLIKTYLRYTMSQDRLTGLATLSIEKDLAARIQFQDTIEIFANSKCRKAEF</sequence>
<keyword evidence="2" id="KW-0472">Membrane</keyword>
<feature type="transmembrane region" description="Helical" evidence="2">
    <location>
        <begin position="375"/>
        <end position="404"/>
    </location>
</feature>
<dbReference type="SUPFAM" id="SSF53098">
    <property type="entry name" value="Ribonuclease H-like"/>
    <property type="match status" value="1"/>
</dbReference>
<accession>A0A226EEW9</accession>
<dbReference type="EMBL" id="LNIX01000004">
    <property type="protein sequence ID" value="OXA55624.1"/>
    <property type="molecule type" value="Genomic_DNA"/>
</dbReference>
<reference evidence="4 5" key="1">
    <citation type="submission" date="2015-12" db="EMBL/GenBank/DDBJ databases">
        <title>The genome of Folsomia candida.</title>
        <authorList>
            <person name="Faddeeva A."/>
            <person name="Derks M.F."/>
            <person name="Anvar Y."/>
            <person name="Smit S."/>
            <person name="Van Straalen N."/>
            <person name="Roelofs D."/>
        </authorList>
    </citation>
    <scope>NUCLEOTIDE SEQUENCE [LARGE SCALE GENOMIC DNA]</scope>
    <source>
        <strain evidence="4 5">VU population</strain>
        <tissue evidence="4">Whole body</tissue>
    </source>
</reference>
<dbReference type="Pfam" id="PF05699">
    <property type="entry name" value="Dimer_Tnp_hAT"/>
    <property type="match status" value="1"/>
</dbReference>
<dbReference type="OrthoDB" id="6598476at2759"/>
<feature type="region of interest" description="Disordered" evidence="1">
    <location>
        <begin position="585"/>
        <end position="617"/>
    </location>
</feature>
<evidence type="ECO:0000313" key="4">
    <source>
        <dbReference type="EMBL" id="OXA55624.1"/>
    </source>
</evidence>
<keyword evidence="2" id="KW-0812">Transmembrane</keyword>
<feature type="transmembrane region" description="Helical" evidence="2">
    <location>
        <begin position="319"/>
        <end position="341"/>
    </location>
</feature>
<dbReference type="STRING" id="158441.A0A226EEW9"/>
<feature type="transmembrane region" description="Helical" evidence="2">
    <location>
        <begin position="194"/>
        <end position="216"/>
    </location>
</feature>
<dbReference type="PANTHER" id="PTHR45749:SF35">
    <property type="entry name" value="AC-LIKE TRANSPOSASE-RELATED"/>
    <property type="match status" value="1"/>
</dbReference>
<evidence type="ECO:0000259" key="3">
    <source>
        <dbReference type="Pfam" id="PF05699"/>
    </source>
</evidence>
<dbReference type="PANTHER" id="PTHR45749">
    <property type="match status" value="1"/>
</dbReference>
<dbReference type="GO" id="GO:0046983">
    <property type="term" value="F:protein dimerization activity"/>
    <property type="evidence" value="ECO:0007669"/>
    <property type="project" value="InterPro"/>
</dbReference>
<proteinExistence type="predicted"/>
<evidence type="ECO:0000256" key="1">
    <source>
        <dbReference type="SAM" id="MobiDB-lite"/>
    </source>
</evidence>
<evidence type="ECO:0000256" key="2">
    <source>
        <dbReference type="SAM" id="Phobius"/>
    </source>
</evidence>
<name>A0A226EEW9_FOLCA</name>
<gene>
    <name evidence="4" type="ORF">Fcan01_09081</name>
</gene>
<comment type="caution">
    <text evidence="4">The sequence shown here is derived from an EMBL/GenBank/DDBJ whole genome shotgun (WGS) entry which is preliminary data.</text>
</comment>
<feature type="transmembrane region" description="Helical" evidence="2">
    <location>
        <begin position="50"/>
        <end position="66"/>
    </location>
</feature>
<feature type="transmembrane region" description="Helical" evidence="2">
    <location>
        <begin position="261"/>
        <end position="279"/>
    </location>
</feature>
<feature type="domain" description="HAT C-terminal dimerisation" evidence="3">
    <location>
        <begin position="1203"/>
        <end position="1278"/>
    </location>
</feature>
<evidence type="ECO:0000313" key="5">
    <source>
        <dbReference type="Proteomes" id="UP000198287"/>
    </source>
</evidence>
<dbReference type="InterPro" id="IPR012337">
    <property type="entry name" value="RNaseH-like_sf"/>
</dbReference>
<dbReference type="InterPro" id="IPR008906">
    <property type="entry name" value="HATC_C_dom"/>
</dbReference>
<protein>
    <submittedName>
        <fullName evidence="4">Zinc finger MYM-type protein 1</fullName>
    </submittedName>
</protein>
<organism evidence="4 5">
    <name type="scientific">Folsomia candida</name>
    <name type="common">Springtail</name>
    <dbReference type="NCBI Taxonomy" id="158441"/>
    <lineage>
        <taxon>Eukaryota</taxon>
        <taxon>Metazoa</taxon>
        <taxon>Ecdysozoa</taxon>
        <taxon>Arthropoda</taxon>
        <taxon>Hexapoda</taxon>
        <taxon>Collembola</taxon>
        <taxon>Entomobryomorpha</taxon>
        <taxon>Isotomoidea</taxon>
        <taxon>Isotomidae</taxon>
        <taxon>Proisotominae</taxon>
        <taxon>Folsomia</taxon>
    </lineage>
</organism>
<feature type="transmembrane region" description="Helical" evidence="2">
    <location>
        <begin position="223"/>
        <end position="241"/>
    </location>
</feature>
<feature type="transmembrane region" description="Helical" evidence="2">
    <location>
        <begin position="152"/>
        <end position="174"/>
    </location>
</feature>
<keyword evidence="5" id="KW-1185">Reference proteome</keyword>
<dbReference type="Proteomes" id="UP000198287">
    <property type="component" value="Unassembled WGS sequence"/>
</dbReference>